<sequence>MTKNNILLFSEKYITFFKMIYYFFRKSKSYELETCELHLE</sequence>
<dbReference type="AlphaFoldDB" id="J9CUQ2"/>
<protein>
    <submittedName>
        <fullName evidence="1">Uncharacterized protein</fullName>
    </submittedName>
</protein>
<name>J9CUQ2_9ZZZZ</name>
<reference evidence="1" key="1">
    <citation type="journal article" date="2012" name="PLoS ONE">
        <title>Gene sets for utilization of primary and secondary nutrition supplies in the distal gut of endangered iberian lynx.</title>
        <authorList>
            <person name="Alcaide M."/>
            <person name="Messina E."/>
            <person name="Richter M."/>
            <person name="Bargiela R."/>
            <person name="Peplies J."/>
            <person name="Huws S.A."/>
            <person name="Newbold C.J."/>
            <person name="Golyshin P.N."/>
            <person name="Simon M.A."/>
            <person name="Lopez G."/>
            <person name="Yakimov M.M."/>
            <person name="Ferrer M."/>
        </authorList>
    </citation>
    <scope>NUCLEOTIDE SEQUENCE</scope>
</reference>
<dbReference type="EMBL" id="AMCI01001971">
    <property type="protein sequence ID" value="EJX03961.1"/>
    <property type="molecule type" value="Genomic_DNA"/>
</dbReference>
<comment type="caution">
    <text evidence="1">The sequence shown here is derived from an EMBL/GenBank/DDBJ whole genome shotgun (WGS) entry which is preliminary data.</text>
</comment>
<organism evidence="1">
    <name type="scientific">gut metagenome</name>
    <dbReference type="NCBI Taxonomy" id="749906"/>
    <lineage>
        <taxon>unclassified sequences</taxon>
        <taxon>metagenomes</taxon>
        <taxon>organismal metagenomes</taxon>
    </lineage>
</organism>
<evidence type="ECO:0000313" key="1">
    <source>
        <dbReference type="EMBL" id="EJX03961.1"/>
    </source>
</evidence>
<accession>J9CUQ2</accession>
<proteinExistence type="predicted"/>
<gene>
    <name evidence="1" type="ORF">EVA_07932</name>
</gene>